<dbReference type="InterPro" id="IPR029058">
    <property type="entry name" value="AB_hydrolase_fold"/>
</dbReference>
<proteinExistence type="predicted"/>
<dbReference type="EMBL" id="QFPP01000471">
    <property type="protein sequence ID" value="PZQ65961.1"/>
    <property type="molecule type" value="Genomic_DNA"/>
</dbReference>
<gene>
    <name evidence="2" type="ORF">DI563_24970</name>
</gene>
<evidence type="ECO:0000259" key="1">
    <source>
        <dbReference type="Pfam" id="PF00561"/>
    </source>
</evidence>
<reference evidence="2 3" key="1">
    <citation type="submission" date="2017-08" db="EMBL/GenBank/DDBJ databases">
        <title>Infants hospitalized years apart are colonized by the same room-sourced microbial strains.</title>
        <authorList>
            <person name="Brooks B."/>
            <person name="Olm M.R."/>
            <person name="Firek B.A."/>
            <person name="Baker R."/>
            <person name="Thomas B.C."/>
            <person name="Morowitz M.J."/>
            <person name="Banfield J.F."/>
        </authorList>
    </citation>
    <scope>NUCLEOTIDE SEQUENCE [LARGE SCALE GENOMIC DNA]</scope>
    <source>
        <strain evidence="2">S2_005_003_R2_41</strain>
    </source>
</reference>
<name>A0A2W5PJ89_VARPD</name>
<accession>A0A2W5PJ89</accession>
<sequence length="251" mass="27586">MSGQRRTKENQRMSTTTFDTVQQDRIAPPSRLLMLAEGRAFWETGATLMMWPWLQLAPRGDGHPVLVLPGLVVSDISTRLLRRYLRGRGHDVHGWGLGNNFGPRPGVEAAMVARLQALHDKEGRKVSLVGWSLGGVFARLLASRHPHLVRDVVTLGSPFAGSPRATNAAWWPGSAASTAPARRTRTSRCSPATWAWARTRPFCTHWPTAWPSLKTTGSPSTAAVSARWCTRTRHANERLGASRASMKKGAL</sequence>
<dbReference type="Pfam" id="PF00561">
    <property type="entry name" value="Abhydrolase_1"/>
    <property type="match status" value="1"/>
</dbReference>
<dbReference type="Gene3D" id="3.40.50.1820">
    <property type="entry name" value="alpha/beta hydrolase"/>
    <property type="match status" value="1"/>
</dbReference>
<dbReference type="AlphaFoldDB" id="A0A2W5PJ89"/>
<organism evidence="2 3">
    <name type="scientific">Variovorax paradoxus</name>
    <dbReference type="NCBI Taxonomy" id="34073"/>
    <lineage>
        <taxon>Bacteria</taxon>
        <taxon>Pseudomonadati</taxon>
        <taxon>Pseudomonadota</taxon>
        <taxon>Betaproteobacteria</taxon>
        <taxon>Burkholderiales</taxon>
        <taxon>Comamonadaceae</taxon>
        <taxon>Variovorax</taxon>
    </lineage>
</organism>
<dbReference type="InterPro" id="IPR000073">
    <property type="entry name" value="AB_hydrolase_1"/>
</dbReference>
<evidence type="ECO:0000313" key="2">
    <source>
        <dbReference type="EMBL" id="PZQ65961.1"/>
    </source>
</evidence>
<dbReference type="Proteomes" id="UP000249135">
    <property type="component" value="Unassembled WGS sequence"/>
</dbReference>
<comment type="caution">
    <text evidence="2">The sequence shown here is derived from an EMBL/GenBank/DDBJ whole genome shotgun (WGS) entry which is preliminary data.</text>
</comment>
<keyword evidence="2" id="KW-0378">Hydrolase</keyword>
<evidence type="ECO:0000313" key="3">
    <source>
        <dbReference type="Proteomes" id="UP000249135"/>
    </source>
</evidence>
<dbReference type="SUPFAM" id="SSF53474">
    <property type="entry name" value="alpha/beta-Hydrolases"/>
    <property type="match status" value="1"/>
</dbReference>
<protein>
    <submittedName>
        <fullName evidence="2">Alpha/beta hydrolase</fullName>
    </submittedName>
</protein>
<dbReference type="GO" id="GO:0016787">
    <property type="term" value="F:hydrolase activity"/>
    <property type="evidence" value="ECO:0007669"/>
    <property type="project" value="UniProtKB-KW"/>
</dbReference>
<feature type="domain" description="AB hydrolase-1" evidence="1">
    <location>
        <begin position="123"/>
        <end position="207"/>
    </location>
</feature>